<evidence type="ECO:0000256" key="2">
    <source>
        <dbReference type="ARBA" id="ARBA00006275"/>
    </source>
</evidence>
<dbReference type="Gene3D" id="1.25.40.390">
    <property type="match status" value="1"/>
</dbReference>
<evidence type="ECO:0000256" key="3">
    <source>
        <dbReference type="ARBA" id="ARBA00022729"/>
    </source>
</evidence>
<feature type="domain" description="RagB/SusD" evidence="6">
    <location>
        <begin position="371"/>
        <end position="450"/>
    </location>
</feature>
<keyword evidence="9" id="KW-1185">Reference proteome</keyword>
<gene>
    <name evidence="8" type="ordered locus">Halhy_4806</name>
</gene>
<dbReference type="GO" id="GO:0009279">
    <property type="term" value="C:cell outer membrane"/>
    <property type="evidence" value="ECO:0007669"/>
    <property type="project" value="UniProtKB-SubCell"/>
</dbReference>
<name>F4KXY0_HALH1</name>
<dbReference type="RefSeq" id="WP_013767177.1">
    <property type="nucleotide sequence ID" value="NC_015510.1"/>
</dbReference>
<dbReference type="Pfam" id="PF07980">
    <property type="entry name" value="SusD_RagB"/>
    <property type="match status" value="1"/>
</dbReference>
<reference key="2">
    <citation type="submission" date="2011-04" db="EMBL/GenBank/DDBJ databases">
        <title>Complete sequence of chromosome of Haliscomenobacter hydrossis DSM 1100.</title>
        <authorList>
            <consortium name="US DOE Joint Genome Institute (JGI-PGF)"/>
            <person name="Lucas S."/>
            <person name="Han J."/>
            <person name="Lapidus A."/>
            <person name="Bruce D."/>
            <person name="Goodwin L."/>
            <person name="Pitluck S."/>
            <person name="Peters L."/>
            <person name="Kyrpides N."/>
            <person name="Mavromatis K."/>
            <person name="Ivanova N."/>
            <person name="Ovchinnikova G."/>
            <person name="Pagani I."/>
            <person name="Daligault H."/>
            <person name="Detter J.C."/>
            <person name="Han C."/>
            <person name="Land M."/>
            <person name="Hauser L."/>
            <person name="Markowitz V."/>
            <person name="Cheng J.-F."/>
            <person name="Hugenholtz P."/>
            <person name="Woyke T."/>
            <person name="Wu D."/>
            <person name="Verbarg S."/>
            <person name="Frueling A."/>
            <person name="Brambilla E."/>
            <person name="Klenk H.-P."/>
            <person name="Eisen J.A."/>
        </authorList>
    </citation>
    <scope>NUCLEOTIDE SEQUENCE</scope>
    <source>
        <strain>DSM 1100</strain>
    </source>
</reference>
<proteinExistence type="inferred from homology"/>
<evidence type="ECO:0000256" key="5">
    <source>
        <dbReference type="ARBA" id="ARBA00023237"/>
    </source>
</evidence>
<accession>F4KXY0</accession>
<comment type="similarity">
    <text evidence="2">Belongs to the SusD family.</text>
</comment>
<evidence type="ECO:0000313" key="8">
    <source>
        <dbReference type="EMBL" id="AEE52639.1"/>
    </source>
</evidence>
<evidence type="ECO:0000259" key="7">
    <source>
        <dbReference type="Pfam" id="PF14322"/>
    </source>
</evidence>
<keyword evidence="5" id="KW-0998">Cell outer membrane</keyword>
<dbReference type="InterPro" id="IPR011990">
    <property type="entry name" value="TPR-like_helical_dom_sf"/>
</dbReference>
<organism evidence="8 9">
    <name type="scientific">Haliscomenobacter hydrossis (strain ATCC 27775 / DSM 1100 / LMG 10767 / O)</name>
    <dbReference type="NCBI Taxonomy" id="760192"/>
    <lineage>
        <taxon>Bacteria</taxon>
        <taxon>Pseudomonadati</taxon>
        <taxon>Bacteroidota</taxon>
        <taxon>Saprospiria</taxon>
        <taxon>Saprospirales</taxon>
        <taxon>Haliscomenobacteraceae</taxon>
        <taxon>Haliscomenobacter</taxon>
    </lineage>
</organism>
<dbReference type="KEGG" id="hhy:Halhy_4806"/>
<dbReference type="EMBL" id="CP002691">
    <property type="protein sequence ID" value="AEE52639.1"/>
    <property type="molecule type" value="Genomic_DNA"/>
</dbReference>
<sequence length="490" mass="53204">MNNSIKFIQKTSVALAFISGTFIFSGCNSEELLNPVPITTISDASAFATPARILNQINGLYNNIQSGQVYGGRFQVYHDIRGEEFLNETTNGVTGFQTWNHTLVASANEVNNLWNQVYFTINNCNLFIEGMEANKAVLGNDALANNYIAEARFIRGLCYYSLLTLYSRPFADGAGSKLGVPLRLKAEKSDGGNDLARATVAETYAQVLEDLNFAETNLPANYSSALLNTTRAHKNTAIALKTRVYLSMQRYNDVITEANKLVPTAAPFKAASGVAHELQADIAKVFGPPHTTTESILSMPFTENDLPGTQNGLGSYYNPGPRGIGDFSLNPAGIINNAAFNAGDARKKFTTTVGTKTYLNKFPLGPQHLDYAPVIRYAEVLLNAAEAIARTSGVNDRAIALLNAIRTRSDASKTFTAADFADTNAFINALLLERRMELLGEGLRSLDCTRLLLPIPGKANVATILPTQPDYIWPIPQGELIANKACLPNN</sequence>
<dbReference type="PROSITE" id="PS51257">
    <property type="entry name" value="PROKAR_LIPOPROTEIN"/>
    <property type="match status" value="1"/>
</dbReference>
<keyword evidence="3" id="KW-0732">Signal</keyword>
<reference evidence="8 9" key="1">
    <citation type="journal article" date="2011" name="Stand. Genomic Sci.">
        <title>Complete genome sequence of Haliscomenobacter hydrossis type strain (O).</title>
        <authorList>
            <consortium name="US DOE Joint Genome Institute (JGI-PGF)"/>
            <person name="Daligault H."/>
            <person name="Lapidus A."/>
            <person name="Zeytun A."/>
            <person name="Nolan M."/>
            <person name="Lucas S."/>
            <person name="Del Rio T.G."/>
            <person name="Tice H."/>
            <person name="Cheng J.F."/>
            <person name="Tapia R."/>
            <person name="Han C."/>
            <person name="Goodwin L."/>
            <person name="Pitluck S."/>
            <person name="Liolios K."/>
            <person name="Pagani I."/>
            <person name="Ivanova N."/>
            <person name="Huntemann M."/>
            <person name="Mavromatis K."/>
            <person name="Mikhailova N."/>
            <person name="Pati A."/>
            <person name="Chen A."/>
            <person name="Palaniappan K."/>
            <person name="Land M."/>
            <person name="Hauser L."/>
            <person name="Brambilla E.M."/>
            <person name="Rohde M."/>
            <person name="Verbarg S."/>
            <person name="Goker M."/>
            <person name="Bristow J."/>
            <person name="Eisen J.A."/>
            <person name="Markowitz V."/>
            <person name="Hugenholtz P."/>
            <person name="Kyrpides N.C."/>
            <person name="Klenk H.P."/>
            <person name="Woyke T."/>
        </authorList>
    </citation>
    <scope>NUCLEOTIDE SEQUENCE [LARGE SCALE GENOMIC DNA]</scope>
    <source>
        <strain evidence="9">ATCC 27775 / DSM 1100 / LMG 10767 / O</strain>
    </source>
</reference>
<dbReference type="CDD" id="cd08977">
    <property type="entry name" value="SusD"/>
    <property type="match status" value="1"/>
</dbReference>
<dbReference type="HOGENOM" id="CLU_015553_3_1_10"/>
<dbReference type="AlphaFoldDB" id="F4KXY0"/>
<evidence type="ECO:0000256" key="1">
    <source>
        <dbReference type="ARBA" id="ARBA00004442"/>
    </source>
</evidence>
<dbReference type="Proteomes" id="UP000008461">
    <property type="component" value="Chromosome"/>
</dbReference>
<dbReference type="InterPro" id="IPR033985">
    <property type="entry name" value="SusD-like_N"/>
</dbReference>
<dbReference type="Pfam" id="PF14322">
    <property type="entry name" value="SusD-like_3"/>
    <property type="match status" value="1"/>
</dbReference>
<keyword evidence="4" id="KW-0472">Membrane</keyword>
<dbReference type="eggNOG" id="COG3193">
    <property type="taxonomic scope" value="Bacteria"/>
</dbReference>
<dbReference type="STRING" id="760192.Halhy_4806"/>
<dbReference type="OrthoDB" id="9792139at2"/>
<evidence type="ECO:0000313" key="9">
    <source>
        <dbReference type="Proteomes" id="UP000008461"/>
    </source>
</evidence>
<dbReference type="InterPro" id="IPR012944">
    <property type="entry name" value="SusD_RagB_dom"/>
</dbReference>
<evidence type="ECO:0000256" key="4">
    <source>
        <dbReference type="ARBA" id="ARBA00023136"/>
    </source>
</evidence>
<dbReference type="SUPFAM" id="SSF48452">
    <property type="entry name" value="TPR-like"/>
    <property type="match status" value="1"/>
</dbReference>
<feature type="domain" description="SusD-like N-terminal" evidence="7">
    <location>
        <begin position="52"/>
        <end position="246"/>
    </location>
</feature>
<protein>
    <submittedName>
        <fullName evidence="8">RagB/SusD domain-containing protein</fullName>
    </submittedName>
</protein>
<evidence type="ECO:0000259" key="6">
    <source>
        <dbReference type="Pfam" id="PF07980"/>
    </source>
</evidence>
<comment type="subcellular location">
    <subcellularLocation>
        <location evidence="1">Cell outer membrane</location>
    </subcellularLocation>
</comment>